<keyword evidence="3" id="KW-1185">Reference proteome</keyword>
<evidence type="ECO:0000256" key="1">
    <source>
        <dbReference type="SAM" id="Phobius"/>
    </source>
</evidence>
<dbReference type="Proteomes" id="UP000604765">
    <property type="component" value="Unassembled WGS sequence"/>
</dbReference>
<evidence type="ECO:0008006" key="4">
    <source>
        <dbReference type="Google" id="ProtNLM"/>
    </source>
</evidence>
<organism evidence="2 3">
    <name type="scientific">Lentilactobacillus fungorum</name>
    <dbReference type="NCBI Taxonomy" id="2201250"/>
    <lineage>
        <taxon>Bacteria</taxon>
        <taxon>Bacillati</taxon>
        <taxon>Bacillota</taxon>
        <taxon>Bacilli</taxon>
        <taxon>Lactobacillales</taxon>
        <taxon>Lactobacillaceae</taxon>
        <taxon>Lentilactobacillus</taxon>
    </lineage>
</organism>
<keyword evidence="1" id="KW-1133">Transmembrane helix</keyword>
<sequence>MKLLNKSAFTLIELIVYLGIIVSVLLLNLILIKVVKLNNPAETIFWESVDSAWNEMTITSQIYHTGYQVQFWQNRLIFIPSDKRLKRKIISYPTDLQIVQFVSFKVSDDGFVAPRTVHWYSKDGREKYQQKIQLGWSGYRLKKTN</sequence>
<gene>
    <name evidence="2" type="ORF">YK48G_00750</name>
</gene>
<accession>A0ABQ3VUS6</accession>
<dbReference type="RefSeq" id="WP_203628732.1">
    <property type="nucleotide sequence ID" value="NZ_BNJR01000004.1"/>
</dbReference>
<reference evidence="2 3" key="1">
    <citation type="journal article" date="2021" name="Int. J. Syst. Evol. Microbiol.">
        <title>Lentilactobacillus fungorum sp. nov., isolated from spent mushroom substrates.</title>
        <authorList>
            <person name="Tohno M."/>
            <person name="Tanizawa Y."/>
            <person name="Kojima Y."/>
            <person name="Sakamoto M."/>
            <person name="Ohkuma M."/>
            <person name="Kobayashi H."/>
        </authorList>
    </citation>
    <scope>NUCLEOTIDE SEQUENCE [LARGE SCALE GENOMIC DNA]</scope>
    <source>
        <strain evidence="2 3">YK48G</strain>
    </source>
</reference>
<keyword evidence="1" id="KW-0472">Membrane</keyword>
<dbReference type="EMBL" id="BNJR01000004">
    <property type="protein sequence ID" value="GHP12650.1"/>
    <property type="molecule type" value="Genomic_DNA"/>
</dbReference>
<protein>
    <recommendedName>
        <fullName evidence="4">Prepilin-type N-terminal cleavage/methylation domain-containing protein</fullName>
    </recommendedName>
</protein>
<evidence type="ECO:0000313" key="2">
    <source>
        <dbReference type="EMBL" id="GHP12650.1"/>
    </source>
</evidence>
<feature type="transmembrane region" description="Helical" evidence="1">
    <location>
        <begin position="12"/>
        <end position="32"/>
    </location>
</feature>
<keyword evidence="1" id="KW-0812">Transmembrane</keyword>
<name>A0ABQ3VUS6_9LACO</name>
<comment type="caution">
    <text evidence="2">The sequence shown here is derived from an EMBL/GenBank/DDBJ whole genome shotgun (WGS) entry which is preliminary data.</text>
</comment>
<proteinExistence type="predicted"/>
<evidence type="ECO:0000313" key="3">
    <source>
        <dbReference type="Proteomes" id="UP000604765"/>
    </source>
</evidence>